<geneLocation type="plasmid" evidence="2">
    <name>pthaf100_a</name>
</geneLocation>
<dbReference type="RefSeq" id="WP_152432680.1">
    <property type="nucleotide sequence ID" value="NZ_CBCSDK010000025.1"/>
</dbReference>
<keyword evidence="2" id="KW-1185">Reference proteome</keyword>
<evidence type="ECO:0000313" key="1">
    <source>
        <dbReference type="EMBL" id="QFT28723.1"/>
    </source>
</evidence>
<evidence type="ECO:0008006" key="3">
    <source>
        <dbReference type="Google" id="ProtNLM"/>
    </source>
</evidence>
<dbReference type="OrthoDB" id="5902815at2"/>
<accession>A0A5P9CRX0</accession>
<keyword evidence="1" id="KW-0614">Plasmid</keyword>
<evidence type="ECO:0000313" key="2">
    <source>
        <dbReference type="Proteomes" id="UP000326936"/>
    </source>
</evidence>
<gene>
    <name evidence="1" type="ORF">FIV01_20190</name>
</gene>
<organism evidence="1 2">
    <name type="scientific">Vibrio aquimaris</name>
    <dbReference type="NCBI Taxonomy" id="2587862"/>
    <lineage>
        <taxon>Bacteria</taxon>
        <taxon>Pseudomonadati</taxon>
        <taxon>Pseudomonadota</taxon>
        <taxon>Gammaproteobacteria</taxon>
        <taxon>Vibrionales</taxon>
        <taxon>Vibrionaceae</taxon>
        <taxon>Vibrio</taxon>
    </lineage>
</organism>
<dbReference type="Proteomes" id="UP000326936">
    <property type="component" value="Plasmid pTHAF100_a"/>
</dbReference>
<dbReference type="EMBL" id="CP045351">
    <property type="protein sequence ID" value="QFT28723.1"/>
    <property type="molecule type" value="Genomic_DNA"/>
</dbReference>
<protein>
    <recommendedName>
        <fullName evidence="3">3-oxoacyl-(Acyl carrier protein) synthase</fullName>
    </recommendedName>
</protein>
<sequence length="324" mass="36443">MSQLFGRYVLDTEVVTPMGMNLELSLAIAKADLSRFNQHQTDTGEKYIFSKIDFLDADDRFERFIEMIDLLINSLLNKLPKMLKPIPVIVSVPESVDGKKVMVWLEECEHSKWLSKFEIVHSSGPRFIEQSLQLLEHHDAIISIAADSLFDQLEAFISQSKVMGDKSPWGMIPSEGGAGVILTRKNIIETLKLQPLAMLEYFISEKDCNDRRGMMKLVRNAARTYQHLGRVYTDMQNSRDHTEDYGFALGAKAEKFDNPQQPFLINDLWGTLGQASSLALLAAFTQVHSSADSASLLMFGNNGDRGLLTLSLCTDNKVDSLNFK</sequence>
<name>A0A5P9CRX0_9VIBR</name>
<dbReference type="KEGG" id="vaq:FIV01_20190"/>
<dbReference type="AlphaFoldDB" id="A0A5P9CRX0"/>
<proteinExistence type="predicted"/>
<reference evidence="1 2" key="1">
    <citation type="submission" date="2019-10" db="EMBL/GenBank/DDBJ databases">
        <title>Complete genome sequence of Vibrio sp. strain THAF100, isolated from non-filtered water from the water column of tank 6 of a marine aquarium containing stony-coral fragments. Water maintained at 26 degree C.</title>
        <authorList>
            <person name="Ruckert C."/>
            <person name="Franco A."/>
            <person name="Kalinowski J."/>
            <person name="Glaeser S."/>
        </authorList>
    </citation>
    <scope>NUCLEOTIDE SEQUENCE [LARGE SCALE GENOMIC DNA]</scope>
    <source>
        <strain evidence="1 2">THAF100</strain>
        <plasmid evidence="2">pthaf100_a</plasmid>
    </source>
</reference>